<gene>
    <name evidence="1" type="ORF">CEY11_07130</name>
</gene>
<dbReference type="OrthoDB" id="259311at2"/>
<keyword evidence="2" id="KW-1185">Reference proteome</keyword>
<protein>
    <recommendedName>
        <fullName evidence="3">Formylmethanofuran dehydrogenase subunit E domain-containing protein</fullName>
    </recommendedName>
</protein>
<dbReference type="EMBL" id="NJIH01000003">
    <property type="protein sequence ID" value="OWT64058.1"/>
    <property type="molecule type" value="Genomic_DNA"/>
</dbReference>
<sequence length="199" mass="21797">MTYPSFFDAARTITMQDPLAALLGAADQGIIRYTYADVVKLAGHSCPTVAGAYLMTLKALEKLYGDALPQRGEIKVEFHDAQQNGVTGVIANVASYITGATTDNGFKGLGGQYDRRNLLFFNVPMDGEIRYTRIDTGASTTVEYHPEMVSSVPTVRSLLPKVVGGYASDDDRRNFADGWQDRVRRILEQADDPRLVVAL</sequence>
<dbReference type="Gene3D" id="3.30.1330.130">
    <property type="match status" value="1"/>
</dbReference>
<organism evidence="1 2">
    <name type="scientific">Candidimonas nitroreducens</name>
    <dbReference type="NCBI Taxonomy" id="683354"/>
    <lineage>
        <taxon>Bacteria</taxon>
        <taxon>Pseudomonadati</taxon>
        <taxon>Pseudomonadota</taxon>
        <taxon>Betaproteobacteria</taxon>
        <taxon>Burkholderiales</taxon>
        <taxon>Alcaligenaceae</taxon>
        <taxon>Candidimonas</taxon>
    </lineage>
</organism>
<name>A0A225MS50_9BURK</name>
<dbReference type="SUPFAM" id="SSF143555">
    <property type="entry name" value="FwdE-like"/>
    <property type="match status" value="1"/>
</dbReference>
<evidence type="ECO:0008006" key="3">
    <source>
        <dbReference type="Google" id="ProtNLM"/>
    </source>
</evidence>
<comment type="caution">
    <text evidence="1">The sequence shown here is derived from an EMBL/GenBank/DDBJ whole genome shotgun (WGS) entry which is preliminary data.</text>
</comment>
<evidence type="ECO:0000313" key="1">
    <source>
        <dbReference type="EMBL" id="OWT64058.1"/>
    </source>
</evidence>
<proteinExistence type="predicted"/>
<reference evidence="2" key="1">
    <citation type="submission" date="2017-06" db="EMBL/GenBank/DDBJ databases">
        <title>Herbaspirillum phytohormonus sp. nov., isolated from the root nodule of Robinia pseudoacacia in lead-zinc mine.</title>
        <authorList>
            <person name="Fan M."/>
            <person name="Lin Y."/>
        </authorList>
    </citation>
    <scope>NUCLEOTIDE SEQUENCE [LARGE SCALE GENOMIC DNA]</scope>
    <source>
        <strain evidence="2">SC-089</strain>
    </source>
</reference>
<dbReference type="Proteomes" id="UP000214603">
    <property type="component" value="Unassembled WGS sequence"/>
</dbReference>
<accession>A0A225MS50</accession>
<dbReference type="AlphaFoldDB" id="A0A225MS50"/>
<dbReference type="RefSeq" id="WP_088602638.1">
    <property type="nucleotide sequence ID" value="NZ_NJIH01000003.1"/>
</dbReference>
<evidence type="ECO:0000313" key="2">
    <source>
        <dbReference type="Proteomes" id="UP000214603"/>
    </source>
</evidence>